<proteinExistence type="predicted"/>
<feature type="transmembrane region" description="Helical" evidence="1">
    <location>
        <begin position="186"/>
        <end position="208"/>
    </location>
</feature>
<protein>
    <submittedName>
        <fullName evidence="2">TIGR01906 family protein</fullName>
    </submittedName>
</protein>
<keyword evidence="1" id="KW-0472">Membrane</keyword>
<keyword evidence="1" id="KW-0812">Transmembrane</keyword>
<evidence type="ECO:0000313" key="3">
    <source>
        <dbReference type="Proteomes" id="UP000051977"/>
    </source>
</evidence>
<feature type="transmembrane region" description="Helical" evidence="1">
    <location>
        <begin position="96"/>
        <end position="121"/>
    </location>
</feature>
<gene>
    <name evidence="2" type="ORF">FD12_GL000480</name>
</gene>
<comment type="caution">
    <text evidence="2">The sequence shown here is derived from an EMBL/GenBank/DDBJ whole genome shotgun (WGS) entry which is preliminary data.</text>
</comment>
<organism evidence="2 3">
    <name type="scientific">Lentilactobacillus rapi DSM 19907 = JCM 15042</name>
    <dbReference type="NCBI Taxonomy" id="1423795"/>
    <lineage>
        <taxon>Bacteria</taxon>
        <taxon>Bacillati</taxon>
        <taxon>Bacillota</taxon>
        <taxon>Bacilli</taxon>
        <taxon>Lactobacillales</taxon>
        <taxon>Lactobacillaceae</taxon>
        <taxon>Lentilactobacillus</taxon>
    </lineage>
</organism>
<sequence>MNGGFNVKFTVKQIGISVLIILACLSLAIFLTVNSIWLFSINIPLLHLTTATGLEPHQLRRDYLQIIQYLQFPWIKSLHFYYFFSSQKGIQHFSDVRHLILFNNLVGLVLVPISGYVLTWLNKKSLTWLLITPIKVVITFSLMIIVMMLINFDQIFIYFHELLFRNNDWLFDPRTDPVINMLPDTFFLECFILFFVIFFGALAIIYWLGHRSLKKIAK</sequence>
<name>A0ABR5PC21_9LACO</name>
<dbReference type="Pfam" id="PF07314">
    <property type="entry name" value="Lit"/>
    <property type="match status" value="1"/>
</dbReference>
<dbReference type="NCBIfam" id="TIGR01906">
    <property type="entry name" value="integ_TIGR01906"/>
    <property type="match status" value="1"/>
</dbReference>
<feature type="transmembrane region" description="Helical" evidence="1">
    <location>
        <begin position="12"/>
        <end position="30"/>
    </location>
</feature>
<dbReference type="Proteomes" id="UP000051977">
    <property type="component" value="Unassembled WGS sequence"/>
</dbReference>
<feature type="transmembrane region" description="Helical" evidence="1">
    <location>
        <begin position="128"/>
        <end position="150"/>
    </location>
</feature>
<keyword evidence="3" id="KW-1185">Reference proteome</keyword>
<evidence type="ECO:0000256" key="1">
    <source>
        <dbReference type="SAM" id="Phobius"/>
    </source>
</evidence>
<dbReference type="InterPro" id="IPR010178">
    <property type="entry name" value="Lit"/>
</dbReference>
<keyword evidence="1" id="KW-1133">Transmembrane helix</keyword>
<dbReference type="EMBL" id="AZEI01000076">
    <property type="protein sequence ID" value="KRL16008.1"/>
    <property type="molecule type" value="Genomic_DNA"/>
</dbReference>
<accession>A0ABR5PC21</accession>
<evidence type="ECO:0000313" key="2">
    <source>
        <dbReference type="EMBL" id="KRL16008.1"/>
    </source>
</evidence>
<reference evidence="2 3" key="1">
    <citation type="journal article" date="2015" name="Genome Announc.">
        <title>Expanding the biotechnology potential of lactobacilli through comparative genomics of 213 strains and associated genera.</title>
        <authorList>
            <person name="Sun Z."/>
            <person name="Harris H.M."/>
            <person name="McCann A."/>
            <person name="Guo C."/>
            <person name="Argimon S."/>
            <person name="Zhang W."/>
            <person name="Yang X."/>
            <person name="Jeffery I.B."/>
            <person name="Cooney J.C."/>
            <person name="Kagawa T.F."/>
            <person name="Liu W."/>
            <person name="Song Y."/>
            <person name="Salvetti E."/>
            <person name="Wrobel A."/>
            <person name="Rasinkangas P."/>
            <person name="Parkhill J."/>
            <person name="Rea M.C."/>
            <person name="O'Sullivan O."/>
            <person name="Ritari J."/>
            <person name="Douillard F.P."/>
            <person name="Paul Ross R."/>
            <person name="Yang R."/>
            <person name="Briner A.E."/>
            <person name="Felis G.E."/>
            <person name="de Vos W.M."/>
            <person name="Barrangou R."/>
            <person name="Klaenhammer T.R."/>
            <person name="Caufield P.W."/>
            <person name="Cui Y."/>
            <person name="Zhang H."/>
            <person name="O'Toole P.W."/>
        </authorList>
    </citation>
    <scope>NUCLEOTIDE SEQUENCE [LARGE SCALE GENOMIC DNA]</scope>
    <source>
        <strain evidence="2 3">DSM 19907</strain>
    </source>
</reference>